<feature type="domain" description="BPL/LPL catalytic" evidence="4">
    <location>
        <begin position="20"/>
        <end position="209"/>
    </location>
</feature>
<evidence type="ECO:0000256" key="2">
    <source>
        <dbReference type="ARBA" id="ARBA00023267"/>
    </source>
</evidence>
<organism evidence="5 6">
    <name type="scientific">Paraoerskovia marina</name>
    <dbReference type="NCBI Taxonomy" id="545619"/>
    <lineage>
        <taxon>Bacteria</taxon>
        <taxon>Bacillati</taxon>
        <taxon>Actinomycetota</taxon>
        <taxon>Actinomycetes</taxon>
        <taxon>Micrococcales</taxon>
        <taxon>Cellulomonadaceae</taxon>
        <taxon>Paraoerskovia</taxon>
    </lineage>
</organism>
<evidence type="ECO:0000259" key="4">
    <source>
        <dbReference type="PROSITE" id="PS51733"/>
    </source>
</evidence>
<dbReference type="NCBIfam" id="TIGR00121">
    <property type="entry name" value="birA_ligase"/>
    <property type="match status" value="1"/>
</dbReference>
<accession>A0A1H1UIN5</accession>
<evidence type="ECO:0000313" key="6">
    <source>
        <dbReference type="Proteomes" id="UP000185663"/>
    </source>
</evidence>
<dbReference type="InterPro" id="IPR003142">
    <property type="entry name" value="BPL_C"/>
</dbReference>
<dbReference type="GO" id="GO:0004077">
    <property type="term" value="F:biotin--[biotin carboxyl-carrier protein] ligase activity"/>
    <property type="evidence" value="ECO:0007669"/>
    <property type="project" value="UniProtKB-EC"/>
</dbReference>
<dbReference type="Pfam" id="PF03099">
    <property type="entry name" value="BPL_LplA_LipB"/>
    <property type="match status" value="1"/>
</dbReference>
<dbReference type="EC" id="6.3.4.15" evidence="3"/>
<dbReference type="Gene3D" id="3.30.930.10">
    <property type="entry name" value="Bira Bifunctional Protein, Domain 2"/>
    <property type="match status" value="1"/>
</dbReference>
<dbReference type="AlphaFoldDB" id="A0A1H1UIN5"/>
<dbReference type="RefSeq" id="WP_083372522.1">
    <property type="nucleotide sequence ID" value="NZ_LT629776.1"/>
</dbReference>
<evidence type="ECO:0000256" key="1">
    <source>
        <dbReference type="ARBA" id="ARBA00022598"/>
    </source>
</evidence>
<dbReference type="STRING" id="545619.SAMN04489860_2207"/>
<dbReference type="PANTHER" id="PTHR12835:SF5">
    <property type="entry name" value="BIOTIN--PROTEIN LIGASE"/>
    <property type="match status" value="1"/>
</dbReference>
<dbReference type="InterPro" id="IPR004143">
    <property type="entry name" value="BPL_LPL_catalytic"/>
</dbReference>
<name>A0A1H1UIN5_9CELL</name>
<keyword evidence="6" id="KW-1185">Reference proteome</keyword>
<dbReference type="InterPro" id="IPR004408">
    <property type="entry name" value="Biotin_CoA_COase_ligase"/>
</dbReference>
<sequence length="286" mass="30089">MEKPDRPALAPDLLHSLLVGPGQPVRRLEVLETVDSTSGWLAREALVDPSAWPHPALVVADHQQAGRGRQGREWVVPERAAITASLLLRPPLEREALTWLPLLAGLSVARGLRATAGVHAVVKWPNDVLVPVESDDGAVVLRKVAGLLADVLTDGAVVVGFGVNVTQSSDELPVETATSLLLAGAATTDRAIVLTALIEGFSEVLGRWVADGGDVQGSGLAAECAELCVTLGRRVRVELPDGTAVEGVAERLGATGSLVVSTVDGEQEFHAGDVHHLRDSEREHGH</sequence>
<keyword evidence="2" id="KW-0092">Biotin</keyword>
<dbReference type="Proteomes" id="UP000185663">
    <property type="component" value="Chromosome I"/>
</dbReference>
<dbReference type="Gene3D" id="2.30.30.100">
    <property type="match status" value="1"/>
</dbReference>
<reference evidence="5 6" key="1">
    <citation type="submission" date="2016-10" db="EMBL/GenBank/DDBJ databases">
        <authorList>
            <person name="de Groot N.N."/>
        </authorList>
    </citation>
    <scope>NUCLEOTIDE SEQUENCE [LARGE SCALE GENOMIC DNA]</scope>
    <source>
        <strain evidence="5 6">DSM 22126</strain>
    </source>
</reference>
<dbReference type="SUPFAM" id="SSF55681">
    <property type="entry name" value="Class II aaRS and biotin synthetases"/>
    <property type="match status" value="1"/>
</dbReference>
<dbReference type="GO" id="GO:0005737">
    <property type="term" value="C:cytoplasm"/>
    <property type="evidence" value="ECO:0007669"/>
    <property type="project" value="TreeGrafter"/>
</dbReference>
<gene>
    <name evidence="5" type="ORF">SAMN04489860_2207</name>
</gene>
<dbReference type="PROSITE" id="PS51733">
    <property type="entry name" value="BPL_LPL_CATALYTIC"/>
    <property type="match status" value="1"/>
</dbReference>
<proteinExistence type="predicted"/>
<protein>
    <recommendedName>
        <fullName evidence="3">biotin--[biotin carboxyl-carrier protein] ligase</fullName>
        <ecNumber evidence="3">6.3.4.15</ecNumber>
    </recommendedName>
</protein>
<evidence type="ECO:0000256" key="3">
    <source>
        <dbReference type="ARBA" id="ARBA00024227"/>
    </source>
</evidence>
<dbReference type="InterPro" id="IPR045864">
    <property type="entry name" value="aa-tRNA-synth_II/BPL/LPL"/>
</dbReference>
<dbReference type="CDD" id="cd16442">
    <property type="entry name" value="BPL"/>
    <property type="match status" value="1"/>
</dbReference>
<dbReference type="OrthoDB" id="9807064at2"/>
<dbReference type="eggNOG" id="COG0340">
    <property type="taxonomic scope" value="Bacteria"/>
</dbReference>
<evidence type="ECO:0000313" key="5">
    <source>
        <dbReference type="EMBL" id="SDS72313.1"/>
    </source>
</evidence>
<dbReference type="PANTHER" id="PTHR12835">
    <property type="entry name" value="BIOTIN PROTEIN LIGASE"/>
    <property type="match status" value="1"/>
</dbReference>
<dbReference type="EMBL" id="LT629776">
    <property type="protein sequence ID" value="SDS72313.1"/>
    <property type="molecule type" value="Genomic_DNA"/>
</dbReference>
<dbReference type="Pfam" id="PF02237">
    <property type="entry name" value="BPL_C"/>
    <property type="match status" value="1"/>
</dbReference>
<keyword evidence="1 5" id="KW-0436">Ligase</keyword>